<feature type="compositionally biased region" description="Basic and acidic residues" evidence="1">
    <location>
        <begin position="73"/>
        <end position="86"/>
    </location>
</feature>
<protein>
    <submittedName>
        <fullName evidence="2">Uncharacterized protein</fullName>
    </submittedName>
</protein>
<reference evidence="2" key="1">
    <citation type="submission" date="2004-04" db="EMBL/GenBank/DDBJ databases">
        <title>Medicago truncatula BAC genomic sequence.</title>
        <authorList>
            <person name="Town C.D."/>
            <person name="Tallon L.J."/>
            <person name="Arbogast T."/>
            <person name="Althoff R."/>
            <person name="Hine E."/>
            <person name="Monaghan E."/>
            <person name="Smith S.A."/>
            <person name="Utterback T."/>
            <person name="Feldblyum T."/>
            <person name="Koo H."/>
            <person name="Cheung F."/>
        </authorList>
    </citation>
    <scope>NUCLEOTIDE SEQUENCE</scope>
</reference>
<feature type="region of interest" description="Disordered" evidence="1">
    <location>
        <begin position="66"/>
        <end position="94"/>
    </location>
</feature>
<dbReference type="AlphaFoldDB" id="Q2HW92"/>
<feature type="region of interest" description="Disordered" evidence="1">
    <location>
        <begin position="1"/>
        <end position="22"/>
    </location>
</feature>
<gene>
    <name evidence="2" type="ORF">MtrDRAFT_AC147774g6v1</name>
</gene>
<name>Q2HW92_MEDTR</name>
<dbReference type="EMBL" id="AC147774">
    <property type="protein sequence ID" value="ABD28295.1"/>
    <property type="molecule type" value="Genomic_DNA"/>
</dbReference>
<organism evidence="2">
    <name type="scientific">Medicago truncatula</name>
    <name type="common">Barrel medic</name>
    <name type="synonym">Medicago tribuloides</name>
    <dbReference type="NCBI Taxonomy" id="3880"/>
    <lineage>
        <taxon>Eukaryota</taxon>
        <taxon>Viridiplantae</taxon>
        <taxon>Streptophyta</taxon>
        <taxon>Embryophyta</taxon>
        <taxon>Tracheophyta</taxon>
        <taxon>Spermatophyta</taxon>
        <taxon>Magnoliopsida</taxon>
        <taxon>eudicotyledons</taxon>
        <taxon>Gunneridae</taxon>
        <taxon>Pentapetalae</taxon>
        <taxon>rosids</taxon>
        <taxon>fabids</taxon>
        <taxon>Fabales</taxon>
        <taxon>Fabaceae</taxon>
        <taxon>Papilionoideae</taxon>
        <taxon>50 kb inversion clade</taxon>
        <taxon>NPAAA clade</taxon>
        <taxon>Hologalegina</taxon>
        <taxon>IRL clade</taxon>
        <taxon>Trifolieae</taxon>
        <taxon>Medicago</taxon>
    </lineage>
</organism>
<proteinExistence type="predicted"/>
<evidence type="ECO:0000313" key="2">
    <source>
        <dbReference type="EMBL" id="ABD28295.1"/>
    </source>
</evidence>
<reference evidence="2" key="2">
    <citation type="submission" date="2006-02" db="EMBL/GenBank/DDBJ databases">
        <authorList>
            <consortium name="The International Medicago Genome Annotation Group"/>
        </authorList>
    </citation>
    <scope>NUCLEOTIDE SEQUENCE</scope>
</reference>
<sequence>MDLHTISRSSLRSTFELSPNTEGPSRGILSIFKISSGVFLTGERSRPRLAFSFPLLLLVRAEDAGEVGGCSGEEGREGGYGDRGGGEGEDEDIL</sequence>
<accession>Q2HW92</accession>
<evidence type="ECO:0000256" key="1">
    <source>
        <dbReference type="SAM" id="MobiDB-lite"/>
    </source>
</evidence>